<proteinExistence type="predicted"/>
<dbReference type="AlphaFoldDB" id="A0A0A1TSR8"/>
<name>A0A0A1TSR8_9HYPO</name>
<sequence length="100" mass="10372">MKLNVTIPLLTAALVRAIPMEDGPTLGEASAAGHLVARNTGMGECKLYKGKAWGCIGKWLDGGSFRRGCTSGSCDNKKGDVCFASTATDGLIHVTCPGED</sequence>
<protein>
    <submittedName>
        <fullName evidence="2">Uncharacterized protein</fullName>
    </submittedName>
</protein>
<evidence type="ECO:0000256" key="1">
    <source>
        <dbReference type="SAM" id="SignalP"/>
    </source>
</evidence>
<organism evidence="2 3">
    <name type="scientific">[Torrubiella] hemipterigena</name>
    <dbReference type="NCBI Taxonomy" id="1531966"/>
    <lineage>
        <taxon>Eukaryota</taxon>
        <taxon>Fungi</taxon>
        <taxon>Dikarya</taxon>
        <taxon>Ascomycota</taxon>
        <taxon>Pezizomycotina</taxon>
        <taxon>Sordariomycetes</taxon>
        <taxon>Hypocreomycetidae</taxon>
        <taxon>Hypocreales</taxon>
        <taxon>Clavicipitaceae</taxon>
        <taxon>Clavicipitaceae incertae sedis</taxon>
        <taxon>'Torrubiella' clade</taxon>
    </lineage>
</organism>
<evidence type="ECO:0000313" key="2">
    <source>
        <dbReference type="EMBL" id="CEJ95258.1"/>
    </source>
</evidence>
<dbReference type="EMBL" id="CDHN01000011">
    <property type="protein sequence ID" value="CEJ95258.1"/>
    <property type="molecule type" value="Genomic_DNA"/>
</dbReference>
<evidence type="ECO:0000313" key="3">
    <source>
        <dbReference type="Proteomes" id="UP000039046"/>
    </source>
</evidence>
<keyword evidence="1" id="KW-0732">Signal</keyword>
<keyword evidence="3" id="KW-1185">Reference proteome</keyword>
<accession>A0A0A1TSR8</accession>
<feature type="chain" id="PRO_5001990505" evidence="1">
    <location>
        <begin position="18"/>
        <end position="100"/>
    </location>
</feature>
<dbReference type="Proteomes" id="UP000039046">
    <property type="component" value="Unassembled WGS sequence"/>
</dbReference>
<gene>
    <name evidence="2" type="ORF">VHEMI10749</name>
</gene>
<feature type="signal peptide" evidence="1">
    <location>
        <begin position="1"/>
        <end position="17"/>
    </location>
</feature>
<reference evidence="2 3" key="1">
    <citation type="journal article" date="2015" name="Genome Announc.">
        <title>Draft Genome Sequence and Gene Annotation of the Entomopathogenic Fungus Verticillium hemipterigenum.</title>
        <authorList>
            <person name="Horn F."/>
            <person name="Habel A."/>
            <person name="Scharf D.H."/>
            <person name="Dworschak J."/>
            <person name="Brakhage A.A."/>
            <person name="Guthke R."/>
            <person name="Hertweck C."/>
            <person name="Linde J."/>
        </authorList>
    </citation>
    <scope>NUCLEOTIDE SEQUENCE [LARGE SCALE GENOMIC DNA]</scope>
</reference>
<dbReference type="HOGENOM" id="CLU_2484912_0_0_1"/>